<evidence type="ECO:0000259" key="1">
    <source>
        <dbReference type="Pfam" id="PF05099"/>
    </source>
</evidence>
<accession>A0A9E7CU35</accession>
<dbReference type="Gene3D" id="1.10.3680.10">
    <property type="entry name" value="TerB-like"/>
    <property type="match status" value="1"/>
</dbReference>
<dbReference type="PANTHER" id="PTHR28139">
    <property type="entry name" value="UPF0768 PROTEIN YBL029C-A"/>
    <property type="match status" value="1"/>
</dbReference>
<dbReference type="Proteomes" id="UP000831290">
    <property type="component" value="Chromosome"/>
</dbReference>
<reference evidence="3" key="1">
    <citation type="submission" date="2022-03" db="EMBL/GenBank/DDBJ databases">
        <title>Description of Abyssus ytuae gen. nov., sp. nov., a novel member of the family Flavobacteriaceae isolated from the sediment of Mariana Trench.</title>
        <authorList>
            <person name="Zhang J."/>
            <person name="Xu X."/>
        </authorList>
    </citation>
    <scope>NUCLEOTIDE SEQUENCE</scope>
    <source>
        <strain evidence="3">MT3330</strain>
    </source>
</reference>
<protein>
    <submittedName>
        <fullName evidence="3">TerB family tellurite resistance protein</fullName>
    </submittedName>
</protein>
<dbReference type="SUPFAM" id="SSF158682">
    <property type="entry name" value="TerB-like"/>
    <property type="match status" value="1"/>
</dbReference>
<evidence type="ECO:0000259" key="2">
    <source>
        <dbReference type="Pfam" id="PF17032"/>
    </source>
</evidence>
<dbReference type="KEGG" id="fbm:MQE35_08530"/>
<dbReference type="EMBL" id="CP094358">
    <property type="protein sequence ID" value="UOB19331.1"/>
    <property type="molecule type" value="Genomic_DNA"/>
</dbReference>
<dbReference type="Pfam" id="PF17032">
    <property type="entry name" value="Zn_ribbon_15"/>
    <property type="match status" value="1"/>
</dbReference>
<dbReference type="AlphaFoldDB" id="A0A9E7CU35"/>
<sequence length="226" mass="26093">MFIIFGTRGLKHTVKEGDTLYNSCPNCQQGNLVSKLYRRWFTLFFIPVIPLDVIDRFYECDKCSGAYNENVKSVLQHSKEDMEKEQQEAQRVYAIALIATMTHMSIIDGEFAPEEEREIMDNMAKFPQFETVLNETFTKVKNYGNKDNQVFSLLNDARNKLSSESLINLLAQAAVVLLADGKIEKEEENLMKEYLIACGLPKDMYYTLIEKLRARPLTEFGKEQMN</sequence>
<dbReference type="InterPro" id="IPR007791">
    <property type="entry name" value="DjlA_N"/>
</dbReference>
<dbReference type="InterPro" id="IPR029024">
    <property type="entry name" value="TerB-like"/>
</dbReference>
<dbReference type="PANTHER" id="PTHR28139:SF1">
    <property type="entry name" value="UPF0768 PROTEIN YBL029C-A"/>
    <property type="match status" value="1"/>
</dbReference>
<feature type="domain" description="Co-chaperone DjlA N-terminal" evidence="1">
    <location>
        <begin position="95"/>
        <end position="195"/>
    </location>
</feature>
<name>A0A9E7CU35_9FLAO</name>
<proteinExistence type="predicted"/>
<evidence type="ECO:0000313" key="3">
    <source>
        <dbReference type="EMBL" id="UOB19331.1"/>
    </source>
</evidence>
<gene>
    <name evidence="3" type="ORF">MQE35_08530</name>
</gene>
<dbReference type="Pfam" id="PF05099">
    <property type="entry name" value="TerB"/>
    <property type="match status" value="1"/>
</dbReference>
<dbReference type="InterPro" id="IPR031493">
    <property type="entry name" value="Zinc_ribbon_15"/>
</dbReference>
<dbReference type="CDD" id="cd07177">
    <property type="entry name" value="terB_like"/>
    <property type="match status" value="1"/>
</dbReference>
<evidence type="ECO:0000313" key="4">
    <source>
        <dbReference type="Proteomes" id="UP000831290"/>
    </source>
</evidence>
<dbReference type="RefSeq" id="WP_255845947.1">
    <property type="nucleotide sequence ID" value="NZ_CP094358.1"/>
</dbReference>
<feature type="domain" description="Zinc-ribbon 15" evidence="2">
    <location>
        <begin position="24"/>
        <end position="71"/>
    </location>
</feature>
<keyword evidence="4" id="KW-1185">Reference proteome</keyword>
<organism evidence="3 4">
    <name type="scientific">Abyssalbus ytuae</name>
    <dbReference type="NCBI Taxonomy" id="2926907"/>
    <lineage>
        <taxon>Bacteria</taxon>
        <taxon>Pseudomonadati</taxon>
        <taxon>Bacteroidota</taxon>
        <taxon>Flavobacteriia</taxon>
        <taxon>Flavobacteriales</taxon>
        <taxon>Flavobacteriaceae</taxon>
        <taxon>Abyssalbus</taxon>
    </lineage>
</organism>